<proteinExistence type="predicted"/>
<keyword evidence="1" id="KW-0472">Membrane</keyword>
<keyword evidence="3" id="KW-1185">Reference proteome</keyword>
<evidence type="ECO:0000313" key="3">
    <source>
        <dbReference type="Proteomes" id="UP001206639"/>
    </source>
</evidence>
<evidence type="ECO:0008006" key="4">
    <source>
        <dbReference type="Google" id="ProtNLM"/>
    </source>
</evidence>
<accession>A0ABT2M7V8</accession>
<organism evidence="2 3">
    <name type="scientific">Mycobacterium deserti</name>
    <dbReference type="NCBI Taxonomy" id="2978347"/>
    <lineage>
        <taxon>Bacteria</taxon>
        <taxon>Bacillati</taxon>
        <taxon>Actinomycetota</taxon>
        <taxon>Actinomycetes</taxon>
        <taxon>Mycobacteriales</taxon>
        <taxon>Mycobacteriaceae</taxon>
        <taxon>Mycobacterium</taxon>
    </lineage>
</organism>
<dbReference type="Proteomes" id="UP001206639">
    <property type="component" value="Unassembled WGS sequence"/>
</dbReference>
<reference evidence="3" key="1">
    <citation type="submission" date="2023-07" db="EMBL/GenBank/DDBJ databases">
        <authorList>
            <person name="Deng Y."/>
            <person name="Zhang Y.-Q."/>
        </authorList>
    </citation>
    <scope>NUCLEOTIDE SEQUENCE [LARGE SCALE GENOMIC DNA]</scope>
    <source>
        <strain evidence="3">CPCC 205710</strain>
    </source>
</reference>
<feature type="transmembrane region" description="Helical" evidence="1">
    <location>
        <begin position="86"/>
        <end position="105"/>
    </location>
</feature>
<feature type="transmembrane region" description="Helical" evidence="1">
    <location>
        <begin position="21"/>
        <end position="38"/>
    </location>
</feature>
<name>A0ABT2M7V8_9MYCO</name>
<evidence type="ECO:0000256" key="1">
    <source>
        <dbReference type="SAM" id="Phobius"/>
    </source>
</evidence>
<protein>
    <recommendedName>
        <fullName evidence="4">Lipoprotein LpqS</fullName>
    </recommendedName>
</protein>
<evidence type="ECO:0000313" key="2">
    <source>
        <dbReference type="EMBL" id="MCT7657684.1"/>
    </source>
</evidence>
<gene>
    <name evidence="2" type="ORF">N4S67_04540</name>
</gene>
<sequence length="121" mass="12173">MSRPRSPASAFPRGVAIAGRVVAVAGVAAAGVAIYLLLRGVDNCGALTDSVTWQYARKLRPVPDALAACERPLAMRAAGVMTAAKAAAMLFVVAAAVAMAAKFAAGSVDTNRGDGTTRLSG</sequence>
<dbReference type="RefSeq" id="WP_260991708.1">
    <property type="nucleotide sequence ID" value="NZ_JAODWD010000001.1"/>
</dbReference>
<comment type="caution">
    <text evidence="2">The sequence shown here is derived from an EMBL/GenBank/DDBJ whole genome shotgun (WGS) entry which is preliminary data.</text>
</comment>
<keyword evidence="1" id="KW-0812">Transmembrane</keyword>
<dbReference type="EMBL" id="JAODWD010000001">
    <property type="protein sequence ID" value="MCT7657684.1"/>
    <property type="molecule type" value="Genomic_DNA"/>
</dbReference>
<keyword evidence="1" id="KW-1133">Transmembrane helix</keyword>